<dbReference type="Proteomes" id="UP000531216">
    <property type="component" value="Unassembled WGS sequence"/>
</dbReference>
<reference evidence="1 2" key="1">
    <citation type="submission" date="2020-08" db="EMBL/GenBank/DDBJ databases">
        <title>Genomic Encyclopedia of Type Strains, Phase IV (KMG-IV): sequencing the most valuable type-strain genomes for metagenomic binning, comparative biology and taxonomic classification.</title>
        <authorList>
            <person name="Goeker M."/>
        </authorList>
    </citation>
    <scope>NUCLEOTIDE SEQUENCE [LARGE SCALE GENOMIC DNA]</scope>
    <source>
        <strain evidence="1 2">DSM 25024</strain>
    </source>
</reference>
<dbReference type="AlphaFoldDB" id="A0A7W6FVH5"/>
<accession>A0A7W6FVH5</accession>
<gene>
    <name evidence="1" type="ORF">GGR05_003455</name>
</gene>
<keyword evidence="2" id="KW-1185">Reference proteome</keyword>
<dbReference type="EMBL" id="JACIDO010000008">
    <property type="protein sequence ID" value="MBB3937289.1"/>
    <property type="molecule type" value="Genomic_DNA"/>
</dbReference>
<proteinExistence type="predicted"/>
<name>A0A7W6FVH5_9HYPH</name>
<evidence type="ECO:0000313" key="1">
    <source>
        <dbReference type="EMBL" id="MBB3937289.1"/>
    </source>
</evidence>
<sequence length="190" mass="21005">MSDATAPHIKAGLPVLLFPDAAAFARWLEITDRAVRGAWLQFAKKGTDAASLSRQDAIDAALCEGWIDGQSATWDERFFLVRFTPRRPKGRWSQVNRQRARELIEAGWMRDAGWAEILAAQRDGRWNAAYPPSSTAVPPPDLQIALDGDPAATARFAAMSKPERYALILKLANAKLATTRERCIARFLAG</sequence>
<evidence type="ECO:0000313" key="2">
    <source>
        <dbReference type="Proteomes" id="UP000531216"/>
    </source>
</evidence>
<protein>
    <submittedName>
        <fullName evidence="1">Uncharacterized protein YdeI (YjbR/CyaY-like superfamily)</fullName>
    </submittedName>
</protein>
<organism evidence="1 2">
    <name type="scientific">Aureimonas phyllosphaerae</name>
    <dbReference type="NCBI Taxonomy" id="1166078"/>
    <lineage>
        <taxon>Bacteria</taxon>
        <taxon>Pseudomonadati</taxon>
        <taxon>Pseudomonadota</taxon>
        <taxon>Alphaproteobacteria</taxon>
        <taxon>Hyphomicrobiales</taxon>
        <taxon>Aurantimonadaceae</taxon>
        <taxon>Aureimonas</taxon>
    </lineage>
</organism>
<dbReference type="OrthoDB" id="9796999at2"/>
<dbReference type="RefSeq" id="WP_090964229.1">
    <property type="nucleotide sequence ID" value="NZ_FOOA01000012.1"/>
</dbReference>
<dbReference type="Pfam" id="PF13376">
    <property type="entry name" value="OmdA"/>
    <property type="match status" value="1"/>
</dbReference>
<comment type="caution">
    <text evidence="1">The sequence shown here is derived from an EMBL/GenBank/DDBJ whole genome shotgun (WGS) entry which is preliminary data.</text>
</comment>